<dbReference type="Proteomes" id="UP001232163">
    <property type="component" value="Unassembled WGS sequence"/>
</dbReference>
<gene>
    <name evidence="1" type="ORF">QO006_003745</name>
</gene>
<protein>
    <submittedName>
        <fullName evidence="1">Quercetin dioxygenase-like cupin family protein</fullName>
    </submittedName>
</protein>
<dbReference type="Gene3D" id="2.60.120.10">
    <property type="entry name" value="Jelly Rolls"/>
    <property type="match status" value="1"/>
</dbReference>
<keyword evidence="2" id="KW-1185">Reference proteome</keyword>
<dbReference type="InterPro" id="IPR011051">
    <property type="entry name" value="RmlC_Cupin_sf"/>
</dbReference>
<name>A0ABT9MI64_9DEIO</name>
<dbReference type="InterPro" id="IPR014710">
    <property type="entry name" value="RmlC-like_jellyroll"/>
</dbReference>
<proteinExistence type="predicted"/>
<dbReference type="CDD" id="cd02208">
    <property type="entry name" value="cupin_RmlC-like"/>
    <property type="match status" value="1"/>
</dbReference>
<organism evidence="1 2">
    <name type="scientific">Deinococcus enclensis</name>
    <dbReference type="NCBI Taxonomy" id="1049582"/>
    <lineage>
        <taxon>Bacteria</taxon>
        <taxon>Thermotogati</taxon>
        <taxon>Deinococcota</taxon>
        <taxon>Deinococci</taxon>
        <taxon>Deinococcales</taxon>
        <taxon>Deinococcaceae</taxon>
        <taxon>Deinococcus</taxon>
    </lineage>
</organism>
<dbReference type="SUPFAM" id="SSF51182">
    <property type="entry name" value="RmlC-like cupins"/>
    <property type="match status" value="1"/>
</dbReference>
<dbReference type="EMBL" id="JAURUR010000023">
    <property type="protein sequence ID" value="MDP9766280.1"/>
    <property type="molecule type" value="Genomic_DNA"/>
</dbReference>
<accession>A0ABT9MI64</accession>
<evidence type="ECO:0000313" key="2">
    <source>
        <dbReference type="Proteomes" id="UP001232163"/>
    </source>
</evidence>
<sequence>MIKRLDQPGVLVQGTKVRALLKVLAPHATIPTHTHPNHHVIVTALKGDVVLETPDEHLALAPSELAWLDEITPLALRAGAAGATFTVTLARQPKTAPAST</sequence>
<evidence type="ECO:0000313" key="1">
    <source>
        <dbReference type="EMBL" id="MDP9766280.1"/>
    </source>
</evidence>
<reference evidence="1 2" key="1">
    <citation type="submission" date="2023-07" db="EMBL/GenBank/DDBJ databases">
        <title>Genomic Encyclopedia of Type Strains, Phase IV (KMG-IV): sequencing the most valuable type-strain genomes for metagenomic binning, comparative biology and taxonomic classification.</title>
        <authorList>
            <person name="Goeker M."/>
        </authorList>
    </citation>
    <scope>NUCLEOTIDE SEQUENCE [LARGE SCALE GENOMIC DNA]</scope>
    <source>
        <strain evidence="1 2">NIO-1023</strain>
    </source>
</reference>
<comment type="caution">
    <text evidence="1">The sequence shown here is derived from an EMBL/GenBank/DDBJ whole genome shotgun (WGS) entry which is preliminary data.</text>
</comment>
<dbReference type="RefSeq" id="WP_307469348.1">
    <property type="nucleotide sequence ID" value="NZ_JAURUR010000023.1"/>
</dbReference>